<feature type="transmembrane region" description="Helical" evidence="11">
    <location>
        <begin position="70"/>
        <end position="88"/>
    </location>
</feature>
<dbReference type="Pfam" id="PF00689">
    <property type="entry name" value="Cation_ATPase_C"/>
    <property type="match status" value="1"/>
</dbReference>
<dbReference type="PRINTS" id="PR00120">
    <property type="entry name" value="HATPASE"/>
</dbReference>
<keyword evidence="14" id="KW-1185">Reference proteome</keyword>
<dbReference type="RefSeq" id="WP_090316650.1">
    <property type="nucleotide sequence ID" value="NZ_FNOE01000004.1"/>
</dbReference>
<keyword evidence="4 11" id="KW-0812">Transmembrane</keyword>
<dbReference type="PANTHER" id="PTHR43294:SF21">
    <property type="entry name" value="CATION TRANSPORTING ATPASE"/>
    <property type="match status" value="1"/>
</dbReference>
<dbReference type="SFLD" id="SFLDS00003">
    <property type="entry name" value="Haloacid_Dehalogenase"/>
    <property type="match status" value="1"/>
</dbReference>
<dbReference type="Gene3D" id="3.40.50.1000">
    <property type="entry name" value="HAD superfamily/HAD-like"/>
    <property type="match status" value="1"/>
</dbReference>
<feature type="transmembrane region" description="Helical" evidence="11">
    <location>
        <begin position="730"/>
        <end position="748"/>
    </location>
</feature>
<evidence type="ECO:0000259" key="12">
    <source>
        <dbReference type="SMART" id="SM00831"/>
    </source>
</evidence>
<dbReference type="GO" id="GO:0046872">
    <property type="term" value="F:metal ion binding"/>
    <property type="evidence" value="ECO:0007669"/>
    <property type="project" value="UniProtKB-KW"/>
</dbReference>
<evidence type="ECO:0000313" key="13">
    <source>
        <dbReference type="EMBL" id="SEO10126.1"/>
    </source>
</evidence>
<dbReference type="InterPro" id="IPR018303">
    <property type="entry name" value="ATPase_P-typ_P_site"/>
</dbReference>
<dbReference type="GO" id="GO:0006883">
    <property type="term" value="P:intracellular sodium ion homeostasis"/>
    <property type="evidence" value="ECO:0007669"/>
    <property type="project" value="TreeGrafter"/>
</dbReference>
<dbReference type="SUPFAM" id="SSF56784">
    <property type="entry name" value="HAD-like"/>
    <property type="match status" value="1"/>
</dbReference>
<dbReference type="SMART" id="SM00831">
    <property type="entry name" value="Cation_ATPase_N"/>
    <property type="match status" value="1"/>
</dbReference>
<feature type="transmembrane region" description="Helical" evidence="11">
    <location>
        <begin position="768"/>
        <end position="791"/>
    </location>
</feature>
<evidence type="ECO:0000256" key="8">
    <source>
        <dbReference type="ARBA" id="ARBA00022967"/>
    </source>
</evidence>
<evidence type="ECO:0000256" key="1">
    <source>
        <dbReference type="ARBA" id="ARBA00004651"/>
    </source>
</evidence>
<protein>
    <submittedName>
        <fullName evidence="13">ATPase, P-type (Transporting), HAD superfamily, subfamily IC</fullName>
    </submittedName>
</protein>
<dbReference type="EMBL" id="FODO01000004">
    <property type="protein sequence ID" value="SEO10126.1"/>
    <property type="molecule type" value="Genomic_DNA"/>
</dbReference>
<dbReference type="InterPro" id="IPR036412">
    <property type="entry name" value="HAD-like_sf"/>
</dbReference>
<sequence length="904" mass="98382">MPHQHSSEDGGTPVWHTCPPQQVLDVLNTGSDGLTQTEALRRLERYGANRLKPPQAKSAMMRFLLQFHNVLIYILLVASVLTAVLGHWVDSGVILGVVVINAIIGFVQEGKAEKALNAIRRMLSLAAIVIRAGQREQIPAEQLVPGDIVLLQSGDKVPADLRLLHCKNLRIEEAALTGESQAVEKSISEVEAVTAIGDRFCMAYSGTLVVYGQGTGIVVATGQQTEIGRISQMIAQVDKLTSPLLRQMAIFARWLTLVVLLLAAGIFVYGLLWQDYPLSEIFMAAVSMAIAAVPEELPAIMTITLALGVQNMARRSAIVRRLPAVETLGAVTVICTDKTGTLTRNEMTVQRVVTADDQLQVSGAGYVPKGSFSRDGAEISSVDHADLRELCRAGLLCNDALLRQSNDTWEIQGDPTEGALITLAMKAALDPTQEHEQLPRIDVIPFEPEHRFMATLHHDHTGHSLVYVKGAPERVLVMCNHQCSQGEDRPLQSDFWQARIREASENGQRILAIASRVMPVKQHTLAMSDMETGFTLLGLVGIIDPPREEAITAVQQCHAAGIRVKMITGDHRITAAAIGASLGIGDGQRTVTGIELDDMDDAQLRRTAADVDIFARADPGHKLRLVNALQNNGEIVAMTGDGVNDAPALKRADIGVAMGRKGTEVAKEAAEMVLTDDNFASIAHAVEEGRTVYDNIRKTMVYVLPTNGGEAGLVLLAIMFGMALPVTPLQILWINMVTTVTLAISLSFERPEMSVMSRPPHDPHAPVLSGFLVWRIVFVTLLMIGGSFALYFWELAQGSSVELGRTVVVNVLVLCEIVYLFNCRYLIASVCSRQGMLGNPYVVLAAGSLLILQLLLTYLPVMQQLFGTVALDAAAWGRIAAVSLILFVVIEFEKYWLRRRGIKD</sequence>
<feature type="transmembrane region" description="Helical" evidence="11">
    <location>
        <begin position="250"/>
        <end position="269"/>
    </location>
</feature>
<dbReference type="Gene3D" id="3.40.1110.10">
    <property type="entry name" value="Calcium-transporting ATPase, cytoplasmic domain N"/>
    <property type="match status" value="1"/>
</dbReference>
<evidence type="ECO:0000256" key="7">
    <source>
        <dbReference type="ARBA" id="ARBA00022840"/>
    </source>
</evidence>
<evidence type="ECO:0000256" key="4">
    <source>
        <dbReference type="ARBA" id="ARBA00022692"/>
    </source>
</evidence>
<evidence type="ECO:0000256" key="6">
    <source>
        <dbReference type="ARBA" id="ARBA00022741"/>
    </source>
</evidence>
<feature type="transmembrane region" description="Helical" evidence="11">
    <location>
        <begin position="841"/>
        <end position="861"/>
    </location>
</feature>
<gene>
    <name evidence="13" type="ORF">SAMN05216333_104101</name>
</gene>
<comment type="subcellular location">
    <subcellularLocation>
        <location evidence="1">Cell membrane</location>
        <topology evidence="1">Multi-pass membrane protein</topology>
    </subcellularLocation>
</comment>
<dbReference type="FunFam" id="3.40.1110.10:FF:000094">
    <property type="entry name" value="Cation-transporting P-type ATPase"/>
    <property type="match status" value="1"/>
</dbReference>
<dbReference type="InterPro" id="IPR023298">
    <property type="entry name" value="ATPase_P-typ_TM_dom_sf"/>
</dbReference>
<feature type="transmembrane region" description="Helical" evidence="11">
    <location>
        <begin position="873"/>
        <end position="892"/>
    </location>
</feature>
<dbReference type="InterPro" id="IPR059000">
    <property type="entry name" value="ATPase_P-type_domA"/>
</dbReference>
<dbReference type="CDD" id="cd02080">
    <property type="entry name" value="P-type_ATPase_cation"/>
    <property type="match status" value="1"/>
</dbReference>
<dbReference type="GO" id="GO:0030007">
    <property type="term" value="P:intracellular potassium ion homeostasis"/>
    <property type="evidence" value="ECO:0007669"/>
    <property type="project" value="TreeGrafter"/>
</dbReference>
<keyword evidence="5" id="KW-0479">Metal-binding</keyword>
<reference evidence="14" key="1">
    <citation type="submission" date="2016-10" db="EMBL/GenBank/DDBJ databases">
        <authorList>
            <person name="Varghese N."/>
            <person name="Submissions S."/>
        </authorList>
    </citation>
    <scope>NUCLEOTIDE SEQUENCE [LARGE SCALE GENOMIC DNA]</scope>
    <source>
        <strain evidence="14">Nm76</strain>
    </source>
</reference>
<dbReference type="GO" id="GO:0005524">
    <property type="term" value="F:ATP binding"/>
    <property type="evidence" value="ECO:0007669"/>
    <property type="project" value="UniProtKB-KW"/>
</dbReference>
<dbReference type="InterPro" id="IPR023299">
    <property type="entry name" value="ATPase_P-typ_cyto_dom_N"/>
</dbReference>
<feature type="transmembrane region" description="Helical" evidence="11">
    <location>
        <begin position="803"/>
        <end position="821"/>
    </location>
</feature>
<dbReference type="InterPro" id="IPR006068">
    <property type="entry name" value="ATPase_P-typ_cation-transptr_C"/>
</dbReference>
<accession>A0A1H8LZ30</accession>
<dbReference type="InterPro" id="IPR008250">
    <property type="entry name" value="ATPase_P-typ_transduc_dom_A_sf"/>
</dbReference>
<keyword evidence="8" id="KW-1278">Translocase</keyword>
<keyword evidence="9 11" id="KW-1133">Transmembrane helix</keyword>
<keyword evidence="10 11" id="KW-0472">Membrane</keyword>
<dbReference type="PANTHER" id="PTHR43294">
    <property type="entry name" value="SODIUM/POTASSIUM-TRANSPORTING ATPASE SUBUNIT ALPHA"/>
    <property type="match status" value="1"/>
</dbReference>
<keyword evidence="7" id="KW-0067">ATP-binding</keyword>
<dbReference type="GO" id="GO:1902600">
    <property type="term" value="P:proton transmembrane transport"/>
    <property type="evidence" value="ECO:0007669"/>
    <property type="project" value="TreeGrafter"/>
</dbReference>
<dbReference type="GO" id="GO:0016887">
    <property type="term" value="F:ATP hydrolysis activity"/>
    <property type="evidence" value="ECO:0007669"/>
    <property type="project" value="InterPro"/>
</dbReference>
<feature type="domain" description="Cation-transporting P-type ATPase N-terminal" evidence="12">
    <location>
        <begin position="14"/>
        <end position="87"/>
    </location>
</feature>
<keyword evidence="6" id="KW-0547">Nucleotide-binding</keyword>
<evidence type="ECO:0000256" key="2">
    <source>
        <dbReference type="ARBA" id="ARBA00005675"/>
    </source>
</evidence>
<dbReference type="NCBIfam" id="TIGR01494">
    <property type="entry name" value="ATPase_P-type"/>
    <property type="match status" value="2"/>
</dbReference>
<proteinExistence type="inferred from homology"/>
<dbReference type="AlphaFoldDB" id="A0A1H8LZ30"/>
<dbReference type="SUPFAM" id="SSF81653">
    <property type="entry name" value="Calcium ATPase, transduction domain A"/>
    <property type="match status" value="1"/>
</dbReference>
<dbReference type="Pfam" id="PF00122">
    <property type="entry name" value="E1-E2_ATPase"/>
    <property type="match status" value="1"/>
</dbReference>
<evidence type="ECO:0000256" key="3">
    <source>
        <dbReference type="ARBA" id="ARBA00022475"/>
    </source>
</evidence>
<dbReference type="STRING" id="42354.SAMN05216333_104101"/>
<dbReference type="Pfam" id="PF08282">
    <property type="entry name" value="Hydrolase_3"/>
    <property type="match status" value="1"/>
</dbReference>
<dbReference type="InterPro" id="IPR050510">
    <property type="entry name" value="Cation_transp_ATPase_P-type"/>
</dbReference>
<dbReference type="FunFam" id="3.40.50.1000:FF:000028">
    <property type="entry name" value="Calcium-transporting P-type ATPase, putative"/>
    <property type="match status" value="1"/>
</dbReference>
<evidence type="ECO:0000256" key="10">
    <source>
        <dbReference type="ARBA" id="ARBA00023136"/>
    </source>
</evidence>
<feature type="transmembrane region" description="Helical" evidence="11">
    <location>
        <begin position="700"/>
        <end position="724"/>
    </location>
</feature>
<dbReference type="Gene3D" id="2.70.150.10">
    <property type="entry name" value="Calcium-transporting ATPase, cytoplasmic transduction domain A"/>
    <property type="match status" value="1"/>
</dbReference>
<dbReference type="PRINTS" id="PR00119">
    <property type="entry name" value="CATATPASE"/>
</dbReference>
<evidence type="ECO:0000313" key="14">
    <source>
        <dbReference type="Proteomes" id="UP000198814"/>
    </source>
</evidence>
<dbReference type="SUPFAM" id="SSF81660">
    <property type="entry name" value="Metal cation-transporting ATPase, ATP-binding domain N"/>
    <property type="match status" value="1"/>
</dbReference>
<dbReference type="Gene3D" id="1.20.1110.10">
    <property type="entry name" value="Calcium-transporting ATPase, transmembrane domain"/>
    <property type="match status" value="1"/>
</dbReference>
<dbReference type="GO" id="GO:1990573">
    <property type="term" value="P:potassium ion import across plasma membrane"/>
    <property type="evidence" value="ECO:0007669"/>
    <property type="project" value="TreeGrafter"/>
</dbReference>
<dbReference type="GO" id="GO:0036376">
    <property type="term" value="P:sodium ion export across plasma membrane"/>
    <property type="evidence" value="ECO:0007669"/>
    <property type="project" value="TreeGrafter"/>
</dbReference>
<evidence type="ECO:0000256" key="5">
    <source>
        <dbReference type="ARBA" id="ARBA00022723"/>
    </source>
</evidence>
<dbReference type="GO" id="GO:0005391">
    <property type="term" value="F:P-type sodium:potassium-exchanging transporter activity"/>
    <property type="evidence" value="ECO:0007669"/>
    <property type="project" value="TreeGrafter"/>
</dbReference>
<dbReference type="InterPro" id="IPR004014">
    <property type="entry name" value="ATPase_P-typ_cation-transptr_N"/>
</dbReference>
<dbReference type="SUPFAM" id="SSF81665">
    <property type="entry name" value="Calcium ATPase, transmembrane domain M"/>
    <property type="match status" value="1"/>
</dbReference>
<dbReference type="InterPro" id="IPR023214">
    <property type="entry name" value="HAD_sf"/>
</dbReference>
<dbReference type="FunFam" id="2.70.150.10:FF:000016">
    <property type="entry name" value="Calcium-transporting P-type ATPase putative"/>
    <property type="match status" value="1"/>
</dbReference>
<evidence type="ECO:0000256" key="11">
    <source>
        <dbReference type="SAM" id="Phobius"/>
    </source>
</evidence>
<organism evidence="13 14">
    <name type="scientific">Nitrosomonas oligotropha</name>
    <dbReference type="NCBI Taxonomy" id="42354"/>
    <lineage>
        <taxon>Bacteria</taxon>
        <taxon>Pseudomonadati</taxon>
        <taxon>Pseudomonadota</taxon>
        <taxon>Betaproteobacteria</taxon>
        <taxon>Nitrosomonadales</taxon>
        <taxon>Nitrosomonadaceae</taxon>
        <taxon>Nitrosomonas</taxon>
    </lineage>
</organism>
<evidence type="ECO:0000256" key="9">
    <source>
        <dbReference type="ARBA" id="ARBA00022989"/>
    </source>
</evidence>
<comment type="similarity">
    <text evidence="2">Belongs to the cation transport ATPase (P-type) (TC 3.A.3) family. Type IIA subfamily.</text>
</comment>
<dbReference type="OrthoDB" id="8552577at2"/>
<dbReference type="Proteomes" id="UP000198814">
    <property type="component" value="Unassembled WGS sequence"/>
</dbReference>
<dbReference type="InterPro" id="IPR044492">
    <property type="entry name" value="P_typ_ATPase_HD_dom"/>
</dbReference>
<feature type="transmembrane region" description="Helical" evidence="11">
    <location>
        <begin position="94"/>
        <end position="112"/>
    </location>
</feature>
<dbReference type="SFLD" id="SFLDF00027">
    <property type="entry name" value="p-type_atpase"/>
    <property type="match status" value="1"/>
</dbReference>
<dbReference type="Pfam" id="PF00690">
    <property type="entry name" value="Cation_ATPase_N"/>
    <property type="match status" value="1"/>
</dbReference>
<keyword evidence="3" id="KW-1003">Cell membrane</keyword>
<name>A0A1H8LZ30_9PROT</name>
<dbReference type="SFLD" id="SFLDG00002">
    <property type="entry name" value="C1.7:_P-type_atpase_like"/>
    <property type="match status" value="1"/>
</dbReference>
<feature type="transmembrane region" description="Helical" evidence="11">
    <location>
        <begin position="281"/>
        <end position="307"/>
    </location>
</feature>
<dbReference type="InterPro" id="IPR001757">
    <property type="entry name" value="P_typ_ATPase"/>
</dbReference>
<dbReference type="GO" id="GO:0005886">
    <property type="term" value="C:plasma membrane"/>
    <property type="evidence" value="ECO:0007669"/>
    <property type="project" value="UniProtKB-SubCell"/>
</dbReference>
<dbReference type="Pfam" id="PF13246">
    <property type="entry name" value="Cation_ATPase"/>
    <property type="match status" value="1"/>
</dbReference>
<dbReference type="PROSITE" id="PS00154">
    <property type="entry name" value="ATPASE_E1_E2"/>
    <property type="match status" value="1"/>
</dbReference>